<dbReference type="PRINTS" id="PR00154">
    <property type="entry name" value="AMPBINDING"/>
</dbReference>
<dbReference type="NCBIfam" id="TIGR01746">
    <property type="entry name" value="Thioester-redct"/>
    <property type="match status" value="1"/>
</dbReference>
<evidence type="ECO:0000256" key="2">
    <source>
        <dbReference type="ARBA" id="ARBA00006432"/>
    </source>
</evidence>
<evidence type="ECO:0000256" key="5">
    <source>
        <dbReference type="ARBA" id="ARBA00022598"/>
    </source>
</evidence>
<dbReference type="InterPro" id="IPR044894">
    <property type="entry name" value="TubC_N_sf"/>
</dbReference>
<dbReference type="Gene3D" id="2.30.38.10">
    <property type="entry name" value="Luciferase, Domain 3"/>
    <property type="match status" value="1"/>
</dbReference>
<dbReference type="SUPFAM" id="SSF56801">
    <property type="entry name" value="Acetyl-CoA synthetase-like"/>
    <property type="match status" value="1"/>
</dbReference>
<name>A0A951QHY0_9CYAN</name>
<dbReference type="SUPFAM" id="SSF52777">
    <property type="entry name" value="CoA-dependent acyltransferases"/>
    <property type="match status" value="2"/>
</dbReference>
<dbReference type="Proteomes" id="UP000729701">
    <property type="component" value="Unassembled WGS sequence"/>
</dbReference>
<dbReference type="PROSITE" id="PS00455">
    <property type="entry name" value="AMP_BINDING"/>
    <property type="match status" value="1"/>
</dbReference>
<dbReference type="Gene3D" id="3.40.50.720">
    <property type="entry name" value="NAD(P)-binding Rossmann-like Domain"/>
    <property type="match status" value="1"/>
</dbReference>
<dbReference type="Gene3D" id="1.10.10.1830">
    <property type="entry name" value="Non-ribosomal peptide synthase, adenylation domain"/>
    <property type="match status" value="1"/>
</dbReference>
<dbReference type="FunFam" id="3.40.50.980:FF:000001">
    <property type="entry name" value="Non-ribosomal peptide synthetase"/>
    <property type="match status" value="1"/>
</dbReference>
<keyword evidence="4" id="KW-0597">Phosphoprotein</keyword>
<dbReference type="CDD" id="cd05235">
    <property type="entry name" value="SDR_e1"/>
    <property type="match status" value="1"/>
</dbReference>
<reference evidence="7" key="1">
    <citation type="submission" date="2021-05" db="EMBL/GenBank/DDBJ databases">
        <authorList>
            <person name="Pietrasiak N."/>
            <person name="Ward R."/>
            <person name="Stajich J.E."/>
            <person name="Kurbessoian T."/>
        </authorList>
    </citation>
    <scope>NUCLEOTIDE SEQUENCE</scope>
    <source>
        <strain evidence="7">GSE-NOS-MK-12-04C</strain>
    </source>
</reference>
<dbReference type="PANTHER" id="PTHR45527">
    <property type="entry name" value="NONRIBOSOMAL PEPTIDE SYNTHETASE"/>
    <property type="match status" value="1"/>
</dbReference>
<reference evidence="7" key="2">
    <citation type="journal article" date="2022" name="Microbiol. Resour. Announc.">
        <title>Metagenome Sequencing to Explore Phylogenomics of Terrestrial Cyanobacteria.</title>
        <authorList>
            <person name="Ward R.D."/>
            <person name="Stajich J.E."/>
            <person name="Johansen J.R."/>
            <person name="Huntemann M."/>
            <person name="Clum A."/>
            <person name="Foster B."/>
            <person name="Foster B."/>
            <person name="Roux S."/>
            <person name="Palaniappan K."/>
            <person name="Varghese N."/>
            <person name="Mukherjee S."/>
            <person name="Reddy T.B.K."/>
            <person name="Daum C."/>
            <person name="Copeland A."/>
            <person name="Chen I.A."/>
            <person name="Ivanova N.N."/>
            <person name="Kyrpides N.C."/>
            <person name="Shapiro N."/>
            <person name="Eloe-Fadrosh E.A."/>
            <person name="Pietrasiak N."/>
        </authorList>
    </citation>
    <scope>NUCLEOTIDE SEQUENCE</scope>
    <source>
        <strain evidence="7">GSE-NOS-MK-12-04C</strain>
    </source>
</reference>
<dbReference type="InterPro" id="IPR023213">
    <property type="entry name" value="CAT-like_dom_sf"/>
</dbReference>
<dbReference type="InterPro" id="IPR000873">
    <property type="entry name" value="AMP-dep_synth/lig_dom"/>
</dbReference>
<dbReference type="NCBIfam" id="TIGR01733">
    <property type="entry name" value="AA-adenyl-dom"/>
    <property type="match status" value="1"/>
</dbReference>
<dbReference type="EMBL" id="JAHHGZ010000003">
    <property type="protein sequence ID" value="MBW4666624.1"/>
    <property type="molecule type" value="Genomic_DNA"/>
</dbReference>
<dbReference type="InterPro" id="IPR025110">
    <property type="entry name" value="AMP-bd_C"/>
</dbReference>
<dbReference type="Gene3D" id="3.30.300.30">
    <property type="match status" value="1"/>
</dbReference>
<dbReference type="CDD" id="cd19531">
    <property type="entry name" value="LCL_NRPS-like"/>
    <property type="match status" value="1"/>
</dbReference>
<dbReference type="Pfam" id="PF00550">
    <property type="entry name" value="PP-binding"/>
    <property type="match status" value="1"/>
</dbReference>
<dbReference type="GO" id="GO:0005829">
    <property type="term" value="C:cytosol"/>
    <property type="evidence" value="ECO:0007669"/>
    <property type="project" value="TreeGrafter"/>
</dbReference>
<dbReference type="InterPro" id="IPR020459">
    <property type="entry name" value="AMP-binding"/>
</dbReference>
<dbReference type="GO" id="GO:0016874">
    <property type="term" value="F:ligase activity"/>
    <property type="evidence" value="ECO:0007669"/>
    <property type="project" value="UniProtKB-KW"/>
</dbReference>
<comment type="cofactor">
    <cofactor evidence="1">
        <name>pantetheine 4'-phosphate</name>
        <dbReference type="ChEBI" id="CHEBI:47942"/>
    </cofactor>
</comment>
<organism evidence="7 8">
    <name type="scientific">Cyanomargarita calcarea GSE-NOS-MK-12-04C</name>
    <dbReference type="NCBI Taxonomy" id="2839659"/>
    <lineage>
        <taxon>Bacteria</taxon>
        <taxon>Bacillati</taxon>
        <taxon>Cyanobacteriota</taxon>
        <taxon>Cyanophyceae</taxon>
        <taxon>Nostocales</taxon>
        <taxon>Cyanomargaritaceae</taxon>
        <taxon>Cyanomargarita</taxon>
    </lineage>
</organism>
<dbReference type="Gene3D" id="3.40.50.980">
    <property type="match status" value="2"/>
</dbReference>
<dbReference type="InterPro" id="IPR041464">
    <property type="entry name" value="TubC_N"/>
</dbReference>
<evidence type="ECO:0000313" key="8">
    <source>
        <dbReference type="Proteomes" id="UP000729701"/>
    </source>
</evidence>
<dbReference type="Pfam" id="PF07993">
    <property type="entry name" value="NAD_binding_4"/>
    <property type="match status" value="1"/>
</dbReference>
<evidence type="ECO:0000256" key="3">
    <source>
        <dbReference type="ARBA" id="ARBA00022450"/>
    </source>
</evidence>
<dbReference type="InterPro" id="IPR013120">
    <property type="entry name" value="FAR_NAD-bd"/>
</dbReference>
<dbReference type="SUPFAM" id="SSF51735">
    <property type="entry name" value="NAD(P)-binding Rossmann-fold domains"/>
    <property type="match status" value="1"/>
</dbReference>
<dbReference type="InterPro" id="IPR045851">
    <property type="entry name" value="AMP-bd_C_sf"/>
</dbReference>
<dbReference type="FunFam" id="1.10.1200.10:FF:000005">
    <property type="entry name" value="Nonribosomal peptide synthetase 1"/>
    <property type="match status" value="1"/>
</dbReference>
<dbReference type="GO" id="GO:0044550">
    <property type="term" value="P:secondary metabolite biosynthetic process"/>
    <property type="evidence" value="ECO:0007669"/>
    <property type="project" value="UniProtKB-ARBA"/>
</dbReference>
<dbReference type="Gene3D" id="3.30.559.30">
    <property type="entry name" value="Nonribosomal peptide synthetase, condensation domain"/>
    <property type="match status" value="1"/>
</dbReference>
<dbReference type="InterPro" id="IPR009081">
    <property type="entry name" value="PP-bd_ACP"/>
</dbReference>
<dbReference type="PANTHER" id="PTHR45527:SF14">
    <property type="entry name" value="PLIPASTATIN SYNTHASE SUBUNIT B"/>
    <property type="match status" value="1"/>
</dbReference>
<feature type="domain" description="Carrier" evidence="6">
    <location>
        <begin position="1049"/>
        <end position="1124"/>
    </location>
</feature>
<accession>A0A951QHY0</accession>
<dbReference type="InterPro" id="IPR020845">
    <property type="entry name" value="AMP-binding_CS"/>
</dbReference>
<dbReference type="InterPro" id="IPR036736">
    <property type="entry name" value="ACP-like_sf"/>
</dbReference>
<gene>
    <name evidence="7" type="ORF">KME60_04065</name>
</gene>
<dbReference type="Gene3D" id="3.30.559.10">
    <property type="entry name" value="Chloramphenicol acetyltransferase-like domain"/>
    <property type="match status" value="1"/>
</dbReference>
<comment type="similarity">
    <text evidence="2">Belongs to the ATP-dependent AMP-binding enzyme family.</text>
</comment>
<dbReference type="Gene3D" id="1.10.1200.10">
    <property type="entry name" value="ACP-like"/>
    <property type="match status" value="1"/>
</dbReference>
<evidence type="ECO:0000259" key="6">
    <source>
        <dbReference type="PROSITE" id="PS50075"/>
    </source>
</evidence>
<dbReference type="GO" id="GO:0031177">
    <property type="term" value="F:phosphopantetheine binding"/>
    <property type="evidence" value="ECO:0007669"/>
    <property type="project" value="TreeGrafter"/>
</dbReference>
<dbReference type="FunFam" id="2.30.38.10:FF:000001">
    <property type="entry name" value="Non-ribosomal peptide synthetase PvdI"/>
    <property type="match status" value="1"/>
</dbReference>
<dbReference type="SUPFAM" id="SSF47336">
    <property type="entry name" value="ACP-like"/>
    <property type="match status" value="1"/>
</dbReference>
<dbReference type="FunFam" id="3.40.50.12780:FF:000012">
    <property type="entry name" value="Non-ribosomal peptide synthetase"/>
    <property type="match status" value="1"/>
</dbReference>
<evidence type="ECO:0000256" key="4">
    <source>
        <dbReference type="ARBA" id="ARBA00022553"/>
    </source>
</evidence>
<protein>
    <submittedName>
        <fullName evidence="7">Amino acid adenylation domain-containing protein</fullName>
    </submittedName>
</protein>
<dbReference type="Pfam" id="PF18563">
    <property type="entry name" value="TubC_N"/>
    <property type="match status" value="1"/>
</dbReference>
<keyword evidence="3" id="KW-0596">Phosphopantetheine</keyword>
<dbReference type="InterPro" id="IPR036291">
    <property type="entry name" value="NAD(P)-bd_dom_sf"/>
</dbReference>
<sequence length="1536" mass="173154">MKSIEDLLLDLSHLDIKLWVDEQSRLRCNAPSGTLIPEIRTQLSERKAEIIDFLQQVNLNSNSSFESISPVLRDKDLPLSFAQEGLWFLYQLNNKGSNYNMPCALQITGSLNVVVLEQALTEIVRRHEILRTNFQQVEAKTVQVINPDTTFKLKVIDLEGEQLVNVQNFINLEVEKPFDLHQDALFQTILWRLNDQSYVLLLNMHHIISDGWSTGILLQELSTLYQAYLSENKSPLPELPIQYADFALWQRQYLSQEVRQKQLNYWQQQLADAPPLLQLPTDRVRPPVQSFRGGIKEFQINADVSKRIRALSQESKATLFMTMLAAFVTLLYRYSNQDDILVGSPMANRNRREIEPLIGYFVNTVVLRTQLVGNLSFWEVLNRVRTVAMDAHAHQDVPFEQVVEALQPQRNLSHSPLFQVLFDLQHSLTEKLLFPGLALTPFGLEHTTSKFDLSLVIEDTGDKLIGWWEYSSDLFSLETITRLSDNFQILLAGIVANPETPINELPLLSAAEQQQILVEWNDTFIEYPDSKCIHQLFEEQVARTPQDIAVVFEEEEFTYQQLNSWANKIAHYLQSLGVRPEVLVAICLERSLEMVIGLLAVLKAGGAYLPLDPNYPSLRLAHMLDDSQVSVLLTRETLREFLPENGAKVVCLDTDFEDIYSQSEDNPVSGVKPENLAYVIYTSGSTGKPKGVMIPHQGVVNHSQAMIAEYSLTCDDRVLQFASFSFDVAIEELFPTLLSGATLVMRPAQMFVSFTDFTKFILEQRLTVANLPTPYWQEWVLELSQGKATVPNCLRLVVTGSEQVLPERLALWQQLVGDRVMWINAYGPTEATITATVYQLAPTSESSYINSVSIGRPIANTQIYILDKNLQPVPIGVPGELHIGGLGLAERYLNHPDLTAQKFIPNPFTHFGLPKLERLYKTGDQARYLPDGNIEFLGRIDNQVKIRGFRIELGEIEAVLAQHPEVRASAVIARVDQPGNKQLVAYIVPNDQSQIQNQLRGFLKQKLPDYMVPSFFVMLEELPLTPNGKVDRHALPSPSVINNSNKFVSPSTCTEINVSDIWNDVLGIQQVGIHDNFFELGGHSLRASQVMSRLREAFQVELPLRYLFEEPTIAGLAELIDTIIHTGTSAKLTTNTEENFRKDAVLDSTIQPPIPFEYVSQPKSIFLTGATGFVGAYLLHELLEQTQADIYCLIRSSNLEQATQKLQNKLESYGLWNVTKNNRIIPVVGDLSKKLLGLSPSQFHDLASQIDVIYHNGAWINTIYPYSVLKPSNVLGTQEILRLASEIKLKPVHYISTTSVFSAQAYSQTKLVPESDPLENTEGLEGGYCQSKWVAEKLVMQARDRGLPVAIYRLARVTGHSQIGVCNTDDLFCRLIKGCIQMGIAPKMDGVVDNLTPVDFVSRAIVHLSYQKASLGKAFHLLNPHPTPMNDLFNWIRALGYPLEIVAYEKWLLQLVAQSKVRSNNVLQPLVPLYSQQTMESTPEPKLDWENTCQGLAGTDIVFPTIDKKLLHIYFSYLTSSGFLPALSTRQVSGTN</sequence>
<dbReference type="InterPro" id="IPR001242">
    <property type="entry name" value="Condensation_dom"/>
</dbReference>
<evidence type="ECO:0000256" key="1">
    <source>
        <dbReference type="ARBA" id="ARBA00001957"/>
    </source>
</evidence>
<dbReference type="Pfam" id="PF00668">
    <property type="entry name" value="Condensation"/>
    <property type="match status" value="1"/>
</dbReference>
<evidence type="ECO:0000313" key="7">
    <source>
        <dbReference type="EMBL" id="MBW4666624.1"/>
    </source>
</evidence>
<dbReference type="Pfam" id="PF00501">
    <property type="entry name" value="AMP-binding"/>
    <property type="match status" value="1"/>
</dbReference>
<keyword evidence="5" id="KW-0436">Ligase</keyword>
<dbReference type="InterPro" id="IPR010071">
    <property type="entry name" value="AA_adenyl_dom"/>
</dbReference>
<dbReference type="PIRSF" id="PIRSF001617">
    <property type="entry name" value="Alpha-AR"/>
    <property type="match status" value="1"/>
</dbReference>
<dbReference type="PROSITE" id="PS50075">
    <property type="entry name" value="CARRIER"/>
    <property type="match status" value="1"/>
</dbReference>
<dbReference type="InterPro" id="IPR010080">
    <property type="entry name" value="Thioester_reductase-like_dom"/>
</dbReference>
<dbReference type="GO" id="GO:0008610">
    <property type="term" value="P:lipid biosynthetic process"/>
    <property type="evidence" value="ECO:0007669"/>
    <property type="project" value="UniProtKB-ARBA"/>
</dbReference>
<proteinExistence type="inferred from homology"/>
<dbReference type="FunFam" id="3.30.559.10:FF:000012">
    <property type="entry name" value="Non-ribosomal peptide synthetase"/>
    <property type="match status" value="1"/>
</dbReference>
<dbReference type="FunFam" id="3.30.300.30:FF:000010">
    <property type="entry name" value="Enterobactin synthetase component F"/>
    <property type="match status" value="1"/>
</dbReference>
<dbReference type="GO" id="GO:0043041">
    <property type="term" value="P:amino acid activation for nonribosomal peptide biosynthetic process"/>
    <property type="evidence" value="ECO:0007669"/>
    <property type="project" value="TreeGrafter"/>
</dbReference>
<comment type="caution">
    <text evidence="7">The sequence shown here is derived from an EMBL/GenBank/DDBJ whole genome shotgun (WGS) entry which is preliminary data.</text>
</comment>
<dbReference type="Pfam" id="PF13193">
    <property type="entry name" value="AMP-binding_C"/>
    <property type="match status" value="1"/>
</dbReference>